<feature type="compositionally biased region" description="Basic and acidic residues" evidence="9">
    <location>
        <begin position="56"/>
        <end position="67"/>
    </location>
</feature>
<organism evidence="12 13">
    <name type="scientific">Asparagus officinalis</name>
    <name type="common">Garden asparagus</name>
    <dbReference type="NCBI Taxonomy" id="4686"/>
    <lineage>
        <taxon>Eukaryota</taxon>
        <taxon>Viridiplantae</taxon>
        <taxon>Streptophyta</taxon>
        <taxon>Embryophyta</taxon>
        <taxon>Tracheophyta</taxon>
        <taxon>Spermatophyta</taxon>
        <taxon>Magnoliopsida</taxon>
        <taxon>Liliopsida</taxon>
        <taxon>Asparagales</taxon>
        <taxon>Asparagaceae</taxon>
        <taxon>Asparagoideae</taxon>
        <taxon>Asparagus</taxon>
    </lineage>
</organism>
<feature type="region of interest" description="Disordered" evidence="9">
    <location>
        <begin position="328"/>
        <end position="398"/>
    </location>
</feature>
<dbReference type="Proteomes" id="UP000243459">
    <property type="component" value="Chromosome 1"/>
</dbReference>
<dbReference type="PROSITE" id="PS50982">
    <property type="entry name" value="MBD"/>
    <property type="match status" value="1"/>
</dbReference>
<keyword evidence="3" id="KW-0863">Zinc-finger</keyword>
<reference evidence="13" key="1">
    <citation type="journal article" date="2017" name="Nat. Commun.">
        <title>The asparagus genome sheds light on the origin and evolution of a young Y chromosome.</title>
        <authorList>
            <person name="Harkess A."/>
            <person name="Zhou J."/>
            <person name="Xu C."/>
            <person name="Bowers J.E."/>
            <person name="Van der Hulst R."/>
            <person name="Ayyampalayam S."/>
            <person name="Mercati F."/>
            <person name="Riccardi P."/>
            <person name="McKain M.R."/>
            <person name="Kakrana A."/>
            <person name="Tang H."/>
            <person name="Ray J."/>
            <person name="Groenendijk J."/>
            <person name="Arikit S."/>
            <person name="Mathioni S.M."/>
            <person name="Nakano M."/>
            <person name="Shan H."/>
            <person name="Telgmann-Rauber A."/>
            <person name="Kanno A."/>
            <person name="Yue Z."/>
            <person name="Chen H."/>
            <person name="Li W."/>
            <person name="Chen Y."/>
            <person name="Xu X."/>
            <person name="Zhang Y."/>
            <person name="Luo S."/>
            <person name="Chen H."/>
            <person name="Gao J."/>
            <person name="Mao Z."/>
            <person name="Pires J.C."/>
            <person name="Luo M."/>
            <person name="Kudrna D."/>
            <person name="Wing R.A."/>
            <person name="Meyers B.C."/>
            <person name="Yi K."/>
            <person name="Kong H."/>
            <person name="Lavrijsen P."/>
            <person name="Sunseri F."/>
            <person name="Falavigna A."/>
            <person name="Ye Y."/>
            <person name="Leebens-Mack J.H."/>
            <person name="Chen G."/>
        </authorList>
    </citation>
    <scope>NUCLEOTIDE SEQUENCE [LARGE SCALE GENOMIC DNA]</scope>
    <source>
        <strain evidence="13">cv. DH0086</strain>
    </source>
</reference>
<dbReference type="Gramene" id="ONK82034">
    <property type="protein sequence ID" value="ONK82034"/>
    <property type="gene ID" value="A4U43_C01F35450"/>
</dbReference>
<feature type="compositionally biased region" description="Basic and acidic residues" evidence="9">
    <location>
        <begin position="387"/>
        <end position="398"/>
    </location>
</feature>
<evidence type="ECO:0000256" key="8">
    <source>
        <dbReference type="ARBA" id="ARBA00023242"/>
    </source>
</evidence>
<dbReference type="SUPFAM" id="SSF54171">
    <property type="entry name" value="DNA-binding domain"/>
    <property type="match status" value="1"/>
</dbReference>
<feature type="region of interest" description="Disordered" evidence="9">
    <location>
        <begin position="1"/>
        <end position="20"/>
    </location>
</feature>
<proteinExistence type="predicted"/>
<evidence type="ECO:0000256" key="7">
    <source>
        <dbReference type="ARBA" id="ARBA00023163"/>
    </source>
</evidence>
<dbReference type="InterPro" id="IPR011124">
    <property type="entry name" value="Znf_CW"/>
</dbReference>
<feature type="region of interest" description="Disordered" evidence="9">
    <location>
        <begin position="38"/>
        <end position="112"/>
    </location>
</feature>
<keyword evidence="6" id="KW-0238">DNA-binding</keyword>
<dbReference type="EMBL" id="CM007381">
    <property type="protein sequence ID" value="ONK82034.1"/>
    <property type="molecule type" value="Genomic_DNA"/>
</dbReference>
<dbReference type="GO" id="GO:0008270">
    <property type="term" value="F:zinc ion binding"/>
    <property type="evidence" value="ECO:0007669"/>
    <property type="project" value="UniProtKB-KW"/>
</dbReference>
<evidence type="ECO:0000256" key="4">
    <source>
        <dbReference type="ARBA" id="ARBA00022833"/>
    </source>
</evidence>
<keyword evidence="5" id="KW-0805">Transcription regulation</keyword>
<dbReference type="PANTHER" id="PTHR12396:SF0">
    <property type="entry name" value="METHYL-CPG BINDING DOMAIN PROTEIN-LIKE, ISOFORM C"/>
    <property type="match status" value="1"/>
</dbReference>
<evidence type="ECO:0008006" key="14">
    <source>
        <dbReference type="Google" id="ProtNLM"/>
    </source>
</evidence>
<comment type="subcellular location">
    <subcellularLocation>
        <location evidence="1">Nucleus</location>
    </subcellularLocation>
</comment>
<feature type="domain" description="CW-type" evidence="11">
    <location>
        <begin position="149"/>
        <end position="208"/>
    </location>
</feature>
<name>A0A5P1FVE6_ASPOF</name>
<feature type="region of interest" description="Disordered" evidence="9">
    <location>
        <begin position="294"/>
        <end position="315"/>
    </location>
</feature>
<dbReference type="Pfam" id="PF07496">
    <property type="entry name" value="zf-CW"/>
    <property type="match status" value="1"/>
</dbReference>
<dbReference type="PANTHER" id="PTHR12396">
    <property type="entry name" value="METHYL-CPG BINDING PROTEIN, MBD"/>
    <property type="match status" value="1"/>
</dbReference>
<dbReference type="Pfam" id="PF01429">
    <property type="entry name" value="MBD"/>
    <property type="match status" value="1"/>
</dbReference>
<evidence type="ECO:0000313" key="12">
    <source>
        <dbReference type="EMBL" id="ONK82034.1"/>
    </source>
</evidence>
<feature type="domain" description="MBD" evidence="10">
    <location>
        <begin position="214"/>
        <end position="288"/>
    </location>
</feature>
<dbReference type="OMA" id="REHIMER"/>
<feature type="compositionally biased region" description="Polar residues" evidence="9">
    <location>
        <begin position="1"/>
        <end position="19"/>
    </location>
</feature>
<feature type="compositionally biased region" description="Polar residues" evidence="9">
    <location>
        <begin position="374"/>
        <end position="385"/>
    </location>
</feature>
<evidence type="ECO:0000256" key="6">
    <source>
        <dbReference type="ARBA" id="ARBA00023125"/>
    </source>
</evidence>
<dbReference type="CDD" id="cd01396">
    <property type="entry name" value="MeCP2_MBD"/>
    <property type="match status" value="1"/>
</dbReference>
<evidence type="ECO:0000313" key="13">
    <source>
        <dbReference type="Proteomes" id="UP000243459"/>
    </source>
</evidence>
<dbReference type="InterPro" id="IPR001739">
    <property type="entry name" value="Methyl_CpG_DNA-bd"/>
</dbReference>
<feature type="compositionally biased region" description="Basic residues" evidence="9">
    <location>
        <begin position="84"/>
        <end position="93"/>
    </location>
</feature>
<dbReference type="SMART" id="SM00391">
    <property type="entry name" value="MBD"/>
    <property type="match status" value="1"/>
</dbReference>
<sequence length="398" mass="44292">MQSNLQDASPMLQQESSILPQPMDLFVKEPVDIVKVNGEANADESIKSSSDNAAVDTRELSETRVNLEDSPSLLKKECSTSLRPTKKNRKRALHRAEGDVENGGDESIGNSSNQLVLYNPDTINTIENTLPVSEHNQRLITSNPSSRVYPSVGAFTVQCANCFKWRLIPTKEKYEEIREHIMERPFTCQQARAWRPDITCDDPADISQDGSRLWAIDKPSIAQPPRGWERQLRIRGEGGTRFADVYYVAPSGKKLRSMVEVQKHLLEHPEYNEQGVKLSQFSFQIPRPLKDNYVRKRPTRVSNPDGGLGLSMPLEPEEVNPLSWVEPTAEDLPVPPANGSPVHCRPCSQSSSPPTPSPSPSKTKKGTKPRIYIKNSSNGNCSGVQQAKEKGSEESPNI</sequence>
<accession>A0A5P1FVE6</accession>
<keyword evidence="7" id="KW-0804">Transcription</keyword>
<evidence type="ECO:0000259" key="10">
    <source>
        <dbReference type="PROSITE" id="PS50982"/>
    </source>
</evidence>
<evidence type="ECO:0000256" key="2">
    <source>
        <dbReference type="ARBA" id="ARBA00022723"/>
    </source>
</evidence>
<dbReference type="FunFam" id="3.30.890.10:FF:000012">
    <property type="entry name" value="Methyl-CpG-binding domain-containing protein 1"/>
    <property type="match status" value="1"/>
</dbReference>
<dbReference type="PROSITE" id="PS51050">
    <property type="entry name" value="ZF_CW"/>
    <property type="match status" value="1"/>
</dbReference>
<dbReference type="Gene3D" id="3.30.890.10">
    <property type="entry name" value="Methyl-cpg-binding Protein 2, Chain A"/>
    <property type="match status" value="1"/>
</dbReference>
<evidence type="ECO:0000256" key="3">
    <source>
        <dbReference type="ARBA" id="ARBA00022771"/>
    </source>
</evidence>
<protein>
    <recommendedName>
        <fullName evidence="14">MBD domain-containing protein</fullName>
    </recommendedName>
</protein>
<gene>
    <name evidence="12" type="ORF">A4U43_C01F35450</name>
</gene>
<evidence type="ECO:0000256" key="5">
    <source>
        <dbReference type="ARBA" id="ARBA00023015"/>
    </source>
</evidence>
<evidence type="ECO:0000259" key="11">
    <source>
        <dbReference type="PROSITE" id="PS51050"/>
    </source>
</evidence>
<keyword evidence="4" id="KW-0862">Zinc</keyword>
<evidence type="ECO:0000256" key="1">
    <source>
        <dbReference type="ARBA" id="ARBA00004123"/>
    </source>
</evidence>
<dbReference type="GO" id="GO:0003677">
    <property type="term" value="F:DNA binding"/>
    <property type="evidence" value="ECO:0007669"/>
    <property type="project" value="UniProtKB-KW"/>
</dbReference>
<dbReference type="AlphaFoldDB" id="A0A5P1FVE6"/>
<evidence type="ECO:0000256" key="9">
    <source>
        <dbReference type="SAM" id="MobiDB-lite"/>
    </source>
</evidence>
<dbReference type="OrthoDB" id="10072024at2759"/>
<keyword evidence="13" id="KW-1185">Reference proteome</keyword>
<keyword evidence="2" id="KW-0479">Metal-binding</keyword>
<dbReference type="InterPro" id="IPR016177">
    <property type="entry name" value="DNA-bd_dom_sf"/>
</dbReference>
<dbReference type="Gene3D" id="3.30.40.100">
    <property type="match status" value="1"/>
</dbReference>
<keyword evidence="8" id="KW-0539">Nucleus</keyword>
<dbReference type="GO" id="GO:0000118">
    <property type="term" value="C:histone deacetylase complex"/>
    <property type="evidence" value="ECO:0007669"/>
    <property type="project" value="UniProtKB-ARBA"/>
</dbReference>